<evidence type="ECO:0000256" key="9">
    <source>
        <dbReference type="SAM" id="MobiDB-lite"/>
    </source>
</evidence>
<dbReference type="AlphaFoldDB" id="A0A9P7Z845"/>
<dbReference type="InterPro" id="IPR013087">
    <property type="entry name" value="Znf_C2H2_type"/>
</dbReference>
<dbReference type="SMART" id="SM00355">
    <property type="entry name" value="ZnF_C2H2"/>
    <property type="match status" value="4"/>
</dbReference>
<dbReference type="PROSITE" id="PS00028">
    <property type="entry name" value="ZINC_FINGER_C2H2_1"/>
    <property type="match status" value="2"/>
</dbReference>
<dbReference type="InterPro" id="IPR040025">
    <property type="entry name" value="Znf622/Rei1/Reh1"/>
</dbReference>
<keyword evidence="7" id="KW-0862">Zinc</keyword>
<evidence type="ECO:0000256" key="7">
    <source>
        <dbReference type="ARBA" id="ARBA00022833"/>
    </source>
</evidence>
<evidence type="ECO:0000259" key="10">
    <source>
        <dbReference type="PROSITE" id="PS00028"/>
    </source>
</evidence>
<feature type="domain" description="C2H2-type" evidence="10">
    <location>
        <begin position="24"/>
        <end position="46"/>
    </location>
</feature>
<evidence type="ECO:0000256" key="1">
    <source>
        <dbReference type="ARBA" id="ARBA00004496"/>
    </source>
</evidence>
<dbReference type="GO" id="GO:0042273">
    <property type="term" value="P:ribosomal large subunit biogenesis"/>
    <property type="evidence" value="ECO:0007669"/>
    <property type="project" value="TreeGrafter"/>
</dbReference>
<dbReference type="InterPro" id="IPR003604">
    <property type="entry name" value="Matrin/U1-like-C_Znf_C2H2"/>
</dbReference>
<dbReference type="SMART" id="SM00451">
    <property type="entry name" value="ZnF_U1"/>
    <property type="match status" value="2"/>
</dbReference>
<gene>
    <name evidence="11" type="ORF">BJ878DRAFT_533086</name>
</gene>
<feature type="domain" description="C2H2-type" evidence="10">
    <location>
        <begin position="89"/>
        <end position="111"/>
    </location>
</feature>
<dbReference type="Pfam" id="PF12874">
    <property type="entry name" value="zf-met"/>
    <property type="match status" value="1"/>
</dbReference>
<keyword evidence="2" id="KW-0963">Cytoplasm</keyword>
<proteinExistence type="inferred from homology"/>
<sequence>MTSVSAGRVPATEADTSSTHPYTCNTCQVAFRNSELQRGHMRSDWHRYNLKRRVTSLPPITSEFFTDKVLQAQSASNAAATKASYERSCNVCERTYFSENAYINHIGSLKHRTKAAQQTGYQEDEAESVQGSTSLLGQPTAVSESMNSVEESDVTEVAEGIKKANLKENQLPVRPKQPVAASENGDGSVKIAFSVTNEDTPNLKLCLFCNYESPSIELSANHMAKIHEMFIPEKDFLIDLEGLIGSLYEKIHEFHECLYCGKLKQSVFGLQTHMRDVGHCKIPFHTEEEQLEIGEFYDFTSTYSDVEDLLDSEDEEPKQRNGVKLGARRTTKPDGEGDAKMEEGDGWETDSSASSCDSEDLTALPKDGREHQYEKLHEHPHHTHANPRPHHNKDGWHSHAHKHTHAAFYTEYELHLPSGRTAGHRSLNRYYRQNLHSHPSPAERQEVEQLRLENGEGSDEEISDAENSDRRVAQGPLQPSRGRAMVSRGNQHGLVGVSVEKVKEVRKAEARARKTGEREQRKYQWGNNKQANMQKHFRDPLLQ</sequence>
<feature type="compositionally biased region" description="Basic and acidic residues" evidence="9">
    <location>
        <begin position="441"/>
        <end position="454"/>
    </location>
</feature>
<keyword evidence="4" id="KW-0479">Metal-binding</keyword>
<keyword evidence="12" id="KW-1185">Reference proteome</keyword>
<keyword evidence="3" id="KW-0690">Ribosome biogenesis</keyword>
<dbReference type="EMBL" id="MU253797">
    <property type="protein sequence ID" value="KAG9246633.1"/>
    <property type="molecule type" value="Genomic_DNA"/>
</dbReference>
<dbReference type="GO" id="GO:0005737">
    <property type="term" value="C:cytoplasm"/>
    <property type="evidence" value="ECO:0007669"/>
    <property type="project" value="UniProtKB-SubCell"/>
</dbReference>
<accession>A0A9P7Z845</accession>
<evidence type="ECO:0000256" key="3">
    <source>
        <dbReference type="ARBA" id="ARBA00022517"/>
    </source>
</evidence>
<reference evidence="11" key="1">
    <citation type="journal article" date="2021" name="IMA Fungus">
        <title>Genomic characterization of three marine fungi, including Emericellopsis atlantica sp. nov. with signatures of a generalist lifestyle and marine biomass degradation.</title>
        <authorList>
            <person name="Hagestad O.C."/>
            <person name="Hou L."/>
            <person name="Andersen J.H."/>
            <person name="Hansen E.H."/>
            <person name="Altermark B."/>
            <person name="Li C."/>
            <person name="Kuhnert E."/>
            <person name="Cox R.J."/>
            <person name="Crous P.W."/>
            <person name="Spatafora J.W."/>
            <person name="Lail K."/>
            <person name="Amirebrahimi M."/>
            <person name="Lipzen A."/>
            <person name="Pangilinan J."/>
            <person name="Andreopoulos W."/>
            <person name="Hayes R.D."/>
            <person name="Ng V."/>
            <person name="Grigoriev I.V."/>
            <person name="Jackson S.A."/>
            <person name="Sutton T.D.S."/>
            <person name="Dobson A.D.W."/>
            <person name="Rama T."/>
        </authorList>
    </citation>
    <scope>NUCLEOTIDE SEQUENCE</scope>
    <source>
        <strain evidence="11">TRa3180A</strain>
    </source>
</reference>
<feature type="compositionally biased region" description="Basic residues" evidence="9">
    <location>
        <begin position="379"/>
        <end position="391"/>
    </location>
</feature>
<dbReference type="GO" id="GO:0008270">
    <property type="term" value="F:zinc ion binding"/>
    <property type="evidence" value="ECO:0007669"/>
    <property type="project" value="UniProtKB-KW"/>
</dbReference>
<name>A0A9P7Z845_9HELO</name>
<dbReference type="PANTHER" id="PTHR13182:SF8">
    <property type="entry name" value="CYTOPLASMIC 60S SUBUNIT BIOGENESIS FACTOR ZNF622"/>
    <property type="match status" value="1"/>
</dbReference>
<dbReference type="SUPFAM" id="SSF57667">
    <property type="entry name" value="beta-beta-alpha zinc fingers"/>
    <property type="match status" value="2"/>
</dbReference>
<feature type="compositionally biased region" description="Basic and acidic residues" evidence="9">
    <location>
        <begin position="331"/>
        <end position="343"/>
    </location>
</feature>
<dbReference type="InterPro" id="IPR041661">
    <property type="entry name" value="ZN622/Rei1/Reh1_Znf-C2H2"/>
</dbReference>
<comment type="subcellular location">
    <subcellularLocation>
        <location evidence="1">Cytoplasm</location>
    </subcellularLocation>
</comment>
<keyword evidence="6 11" id="KW-0863">Zinc-finger</keyword>
<evidence type="ECO:0000256" key="2">
    <source>
        <dbReference type="ARBA" id="ARBA00022490"/>
    </source>
</evidence>
<feature type="compositionally biased region" description="Basic and acidic residues" evidence="9">
    <location>
        <begin position="500"/>
        <end position="522"/>
    </location>
</feature>
<evidence type="ECO:0000256" key="4">
    <source>
        <dbReference type="ARBA" id="ARBA00022723"/>
    </source>
</evidence>
<comment type="caution">
    <text evidence="11">The sequence shown here is derived from an EMBL/GenBank/DDBJ whole genome shotgun (WGS) entry which is preliminary data.</text>
</comment>
<organism evidence="11 12">
    <name type="scientific">Calycina marina</name>
    <dbReference type="NCBI Taxonomy" id="1763456"/>
    <lineage>
        <taxon>Eukaryota</taxon>
        <taxon>Fungi</taxon>
        <taxon>Dikarya</taxon>
        <taxon>Ascomycota</taxon>
        <taxon>Pezizomycotina</taxon>
        <taxon>Leotiomycetes</taxon>
        <taxon>Helotiales</taxon>
        <taxon>Pezizellaceae</taxon>
        <taxon>Calycina</taxon>
    </lineage>
</organism>
<protein>
    <submittedName>
        <fullName evidence="11">C2H2 type zinc-finger-domain-containing protein</fullName>
    </submittedName>
</protein>
<dbReference type="InterPro" id="IPR036236">
    <property type="entry name" value="Znf_C2H2_sf"/>
</dbReference>
<feature type="compositionally biased region" description="Acidic residues" evidence="9">
    <location>
        <begin position="456"/>
        <end position="466"/>
    </location>
</feature>
<evidence type="ECO:0000313" key="12">
    <source>
        <dbReference type="Proteomes" id="UP000887226"/>
    </source>
</evidence>
<dbReference type="GO" id="GO:0030687">
    <property type="term" value="C:preribosome, large subunit precursor"/>
    <property type="evidence" value="ECO:0007669"/>
    <property type="project" value="TreeGrafter"/>
</dbReference>
<dbReference type="Proteomes" id="UP000887226">
    <property type="component" value="Unassembled WGS sequence"/>
</dbReference>
<feature type="region of interest" description="Disordered" evidence="9">
    <location>
        <begin position="435"/>
        <end position="543"/>
    </location>
</feature>
<dbReference type="PANTHER" id="PTHR13182">
    <property type="entry name" value="ZINC FINGER PROTEIN 622"/>
    <property type="match status" value="1"/>
</dbReference>
<keyword evidence="5" id="KW-0677">Repeat</keyword>
<feature type="region of interest" description="Disordered" evidence="9">
    <location>
        <begin position="308"/>
        <end position="363"/>
    </location>
</feature>
<comment type="similarity">
    <text evidence="8">Belongs to the REI1 family.</text>
</comment>
<feature type="region of interest" description="Disordered" evidence="9">
    <location>
        <begin position="379"/>
        <end position="401"/>
    </location>
</feature>
<dbReference type="OrthoDB" id="19329at2759"/>
<dbReference type="Pfam" id="PF12756">
    <property type="entry name" value="zf-C2H2_2"/>
    <property type="match status" value="1"/>
</dbReference>
<evidence type="ECO:0000256" key="6">
    <source>
        <dbReference type="ARBA" id="ARBA00022771"/>
    </source>
</evidence>
<evidence type="ECO:0000313" key="11">
    <source>
        <dbReference type="EMBL" id="KAG9246633.1"/>
    </source>
</evidence>
<dbReference type="GO" id="GO:0003676">
    <property type="term" value="F:nucleic acid binding"/>
    <property type="evidence" value="ECO:0007669"/>
    <property type="project" value="InterPro"/>
</dbReference>
<evidence type="ECO:0000256" key="5">
    <source>
        <dbReference type="ARBA" id="ARBA00022737"/>
    </source>
</evidence>
<evidence type="ECO:0000256" key="8">
    <source>
        <dbReference type="ARBA" id="ARBA00034126"/>
    </source>
</evidence>